<dbReference type="InterPro" id="IPR003370">
    <property type="entry name" value="Chromate_transpt"/>
</dbReference>
<feature type="transmembrane region" description="Helical" evidence="7">
    <location>
        <begin position="112"/>
        <end position="131"/>
    </location>
</feature>
<keyword evidence="4 7" id="KW-0812">Transmembrane</keyword>
<dbReference type="PANTHER" id="PTHR43663">
    <property type="entry name" value="CHROMATE TRANSPORT PROTEIN-RELATED"/>
    <property type="match status" value="1"/>
</dbReference>
<comment type="caution">
    <text evidence="8">The sequence shown here is derived from an EMBL/GenBank/DDBJ whole genome shotgun (WGS) entry which is preliminary data.</text>
</comment>
<organism evidence="8 9">
    <name type="scientific">Streptococcus himalayensis</name>
    <dbReference type="NCBI Taxonomy" id="1888195"/>
    <lineage>
        <taxon>Bacteria</taxon>
        <taxon>Bacillati</taxon>
        <taxon>Bacillota</taxon>
        <taxon>Bacilli</taxon>
        <taxon>Lactobacillales</taxon>
        <taxon>Streptococcaceae</taxon>
        <taxon>Streptococcus</taxon>
    </lineage>
</organism>
<evidence type="ECO:0000256" key="2">
    <source>
        <dbReference type="ARBA" id="ARBA00005262"/>
    </source>
</evidence>
<dbReference type="AlphaFoldDB" id="A0A917A8C3"/>
<gene>
    <name evidence="8" type="ORF">GCM10011510_12190</name>
</gene>
<reference evidence="8" key="2">
    <citation type="submission" date="2020-09" db="EMBL/GenBank/DDBJ databases">
        <authorList>
            <person name="Sun Q."/>
            <person name="Zhou Y."/>
        </authorList>
    </citation>
    <scope>NUCLEOTIDE SEQUENCE</scope>
    <source>
        <strain evidence="8">CGMCC 1.15533</strain>
    </source>
</reference>
<dbReference type="Proteomes" id="UP000660801">
    <property type="component" value="Unassembled WGS sequence"/>
</dbReference>
<dbReference type="PANTHER" id="PTHR43663:SF1">
    <property type="entry name" value="CHROMATE TRANSPORTER"/>
    <property type="match status" value="1"/>
</dbReference>
<evidence type="ECO:0000256" key="6">
    <source>
        <dbReference type="ARBA" id="ARBA00023136"/>
    </source>
</evidence>
<protein>
    <submittedName>
        <fullName evidence="8">Chromate transporter</fullName>
    </submittedName>
</protein>
<dbReference type="GO" id="GO:0005886">
    <property type="term" value="C:plasma membrane"/>
    <property type="evidence" value="ECO:0007669"/>
    <property type="project" value="UniProtKB-SubCell"/>
</dbReference>
<evidence type="ECO:0000256" key="5">
    <source>
        <dbReference type="ARBA" id="ARBA00022989"/>
    </source>
</evidence>
<reference evidence="8" key="1">
    <citation type="journal article" date="2014" name="Int. J. Syst. Evol. Microbiol.">
        <title>Complete genome sequence of Corynebacterium casei LMG S-19264T (=DSM 44701T), isolated from a smear-ripened cheese.</title>
        <authorList>
            <consortium name="US DOE Joint Genome Institute (JGI-PGF)"/>
            <person name="Walter F."/>
            <person name="Albersmeier A."/>
            <person name="Kalinowski J."/>
            <person name="Ruckert C."/>
        </authorList>
    </citation>
    <scope>NUCLEOTIDE SEQUENCE</scope>
    <source>
        <strain evidence="8">CGMCC 1.15533</strain>
    </source>
</reference>
<keyword evidence="9" id="KW-1185">Reference proteome</keyword>
<keyword evidence="5 7" id="KW-1133">Transmembrane helix</keyword>
<feature type="transmembrane region" description="Helical" evidence="7">
    <location>
        <begin position="159"/>
        <end position="176"/>
    </location>
</feature>
<proteinExistence type="inferred from homology"/>
<name>A0A917A8C3_9STRE</name>
<dbReference type="RefSeq" id="WP_068992173.1">
    <property type="nucleotide sequence ID" value="NZ_BMJN01000019.1"/>
</dbReference>
<evidence type="ECO:0000256" key="1">
    <source>
        <dbReference type="ARBA" id="ARBA00004651"/>
    </source>
</evidence>
<feature type="transmembrane region" description="Helical" evidence="7">
    <location>
        <begin position="137"/>
        <end position="152"/>
    </location>
</feature>
<sequence>MLLDLFLTFVKIGLLSIGGGYASLPYIQSLIVEGKGWLDSTTYGDLLTISQMTPGPLAINSASFVGMKVAGPVGAVVATLGNVLPSFVIVLIFSMIYYRYKNLNGVQLVMKAIRPVVVALIASVAYSLVVMLGGDTSSVYQFILLILAFVIVRSKKINTIWVIFGTGLVNLLLGLLL</sequence>
<evidence type="ECO:0000256" key="4">
    <source>
        <dbReference type="ARBA" id="ARBA00022692"/>
    </source>
</evidence>
<dbReference type="GO" id="GO:0015109">
    <property type="term" value="F:chromate transmembrane transporter activity"/>
    <property type="evidence" value="ECO:0007669"/>
    <property type="project" value="InterPro"/>
</dbReference>
<evidence type="ECO:0000313" key="9">
    <source>
        <dbReference type="Proteomes" id="UP000660801"/>
    </source>
</evidence>
<evidence type="ECO:0000256" key="3">
    <source>
        <dbReference type="ARBA" id="ARBA00022475"/>
    </source>
</evidence>
<evidence type="ECO:0000313" key="8">
    <source>
        <dbReference type="EMBL" id="GGE32456.1"/>
    </source>
</evidence>
<dbReference type="OrthoDB" id="9027281at2"/>
<keyword evidence="3" id="KW-1003">Cell membrane</keyword>
<dbReference type="EMBL" id="BMJN01000019">
    <property type="protein sequence ID" value="GGE32456.1"/>
    <property type="molecule type" value="Genomic_DNA"/>
</dbReference>
<comment type="similarity">
    <text evidence="2">Belongs to the chromate ion transporter (CHR) (TC 2.A.51) family.</text>
</comment>
<dbReference type="Pfam" id="PF02417">
    <property type="entry name" value="Chromate_transp"/>
    <property type="match status" value="1"/>
</dbReference>
<feature type="transmembrane region" description="Helical" evidence="7">
    <location>
        <begin position="73"/>
        <end position="100"/>
    </location>
</feature>
<evidence type="ECO:0000256" key="7">
    <source>
        <dbReference type="SAM" id="Phobius"/>
    </source>
</evidence>
<dbReference type="InterPro" id="IPR052518">
    <property type="entry name" value="CHR_Transporter"/>
</dbReference>
<accession>A0A917A8C3</accession>
<keyword evidence="6 7" id="KW-0472">Membrane</keyword>
<comment type="subcellular location">
    <subcellularLocation>
        <location evidence="1">Cell membrane</location>
        <topology evidence="1">Multi-pass membrane protein</topology>
    </subcellularLocation>
</comment>